<dbReference type="InterPro" id="IPR002220">
    <property type="entry name" value="DapA-like"/>
</dbReference>
<protein>
    <submittedName>
        <fullName evidence="3">4-hydroxy-tetrahydrodipicolinate synthase</fullName>
        <ecNumber evidence="3">4.3.3.7</ecNumber>
    </submittedName>
</protein>
<keyword evidence="4" id="KW-1185">Reference proteome</keyword>
<dbReference type="SUPFAM" id="SSF51569">
    <property type="entry name" value="Aldolase"/>
    <property type="match status" value="1"/>
</dbReference>
<dbReference type="GO" id="GO:0008840">
    <property type="term" value="F:4-hydroxy-tetrahydrodipicolinate synthase activity"/>
    <property type="evidence" value="ECO:0007669"/>
    <property type="project" value="UniProtKB-EC"/>
</dbReference>
<comment type="caution">
    <text evidence="3">The sequence shown here is derived from an EMBL/GenBank/DDBJ whole genome shotgun (WGS) entry which is preliminary data.</text>
</comment>
<dbReference type="RefSeq" id="WP_310066580.1">
    <property type="nucleotide sequence ID" value="NZ_JAVDQN010000002.1"/>
</dbReference>
<dbReference type="Gene3D" id="3.20.20.70">
    <property type="entry name" value="Aldolase class I"/>
    <property type="match status" value="1"/>
</dbReference>
<dbReference type="CDD" id="cd00408">
    <property type="entry name" value="DHDPS-like"/>
    <property type="match status" value="1"/>
</dbReference>
<evidence type="ECO:0000313" key="3">
    <source>
        <dbReference type="EMBL" id="MDR6376164.1"/>
    </source>
</evidence>
<proteinExistence type="inferred from homology"/>
<accession>A0ABU1KZ14</accession>
<dbReference type="EC" id="4.3.3.7" evidence="3"/>
<comment type="similarity">
    <text evidence="2">Belongs to the DapA family.</text>
</comment>
<reference evidence="3 4" key="1">
    <citation type="submission" date="2023-07" db="EMBL/GenBank/DDBJ databases">
        <title>Sorghum-associated microbial communities from plants grown in Nebraska, USA.</title>
        <authorList>
            <person name="Schachtman D."/>
        </authorList>
    </citation>
    <scope>NUCLEOTIDE SEQUENCE [LARGE SCALE GENOMIC DNA]</scope>
    <source>
        <strain evidence="3 4">DS1039</strain>
    </source>
</reference>
<dbReference type="EMBL" id="JAVDQN010000002">
    <property type="protein sequence ID" value="MDR6376164.1"/>
    <property type="molecule type" value="Genomic_DNA"/>
</dbReference>
<evidence type="ECO:0000256" key="2">
    <source>
        <dbReference type="PIRNR" id="PIRNR001365"/>
    </source>
</evidence>
<evidence type="ECO:0000313" key="4">
    <source>
        <dbReference type="Proteomes" id="UP001185254"/>
    </source>
</evidence>
<evidence type="ECO:0000256" key="1">
    <source>
        <dbReference type="ARBA" id="ARBA00023239"/>
    </source>
</evidence>
<dbReference type="InterPro" id="IPR013785">
    <property type="entry name" value="Aldolase_TIM"/>
</dbReference>
<gene>
    <name evidence="3" type="ORF">J2776_002864</name>
</gene>
<organism evidence="3 4">
    <name type="scientific">Paraburkholderia caledonica</name>
    <dbReference type="NCBI Taxonomy" id="134536"/>
    <lineage>
        <taxon>Bacteria</taxon>
        <taxon>Pseudomonadati</taxon>
        <taxon>Pseudomonadota</taxon>
        <taxon>Betaproteobacteria</taxon>
        <taxon>Burkholderiales</taxon>
        <taxon>Burkholderiaceae</taxon>
        <taxon>Paraburkholderia</taxon>
    </lineage>
</organism>
<dbReference type="PANTHER" id="PTHR12128:SF72">
    <property type="entry name" value="DIHYDRODIPICOLINATE SYNTHASE"/>
    <property type="match status" value="1"/>
</dbReference>
<dbReference type="SMART" id="SM01130">
    <property type="entry name" value="DHDPS"/>
    <property type="match status" value="1"/>
</dbReference>
<sequence>MSRRFQDYVPAGVIPAALMPFTRDLEIDEPALRRHMLDIAQTDGISAICVNGVSQEVTALTLEEQKRTLDIMMDAVGDTVPLMHGVFTHGARDAAQIARQADAGGASCLLVFPPAVFTRGSELRPEMTIDHYKAIADVTDLPLIVFQYEMGSGQGHPLETLLKLAEEVPTVRAIKDRSNNPVMHERNIRVLQGLSRPVNVLTTHSAWLMSSLVLGCNGILSGSGSVIAPLHVALWNAIQRNDLKTARELNDRIYPLAKCFYGAPVLDMHTRMKVALRLLDKLPNDEVRLPWVKLENREILQVGEALRAAGLI</sequence>
<dbReference type="Proteomes" id="UP001185254">
    <property type="component" value="Unassembled WGS sequence"/>
</dbReference>
<dbReference type="PANTHER" id="PTHR12128">
    <property type="entry name" value="DIHYDRODIPICOLINATE SYNTHASE"/>
    <property type="match status" value="1"/>
</dbReference>
<name>A0ABU1KZ14_9BURK</name>
<dbReference type="PIRSF" id="PIRSF001365">
    <property type="entry name" value="DHDPS"/>
    <property type="match status" value="1"/>
</dbReference>
<dbReference type="Pfam" id="PF00701">
    <property type="entry name" value="DHDPS"/>
    <property type="match status" value="1"/>
</dbReference>
<keyword evidence="1 2" id="KW-0456">Lyase</keyword>